<accession>A0ABW0TQV7</accession>
<sequence>MEKIIERKIRYDSKIVDYPCRLLTRQKQSAVLFHIIEESFTMIANRTSLTIPIGSYTIAYYWENLPYNLYFWRDNKGNYLGSYLNIVKNTTITDERVSFEDLIIDIMVLPNGEYFILDENELPGPIEHFENGFVKQTLSSVIESLPVILSQAISESKGIYKHERFIPLLEKFVNKHI</sequence>
<dbReference type="Gene3D" id="2.40.380.10">
    <property type="entry name" value="FomD-like"/>
    <property type="match status" value="1"/>
</dbReference>
<proteinExistence type="predicted"/>
<feature type="domain" description="DUF402" evidence="1">
    <location>
        <begin position="53"/>
        <end position="122"/>
    </location>
</feature>
<dbReference type="InterPro" id="IPR007295">
    <property type="entry name" value="DUF402"/>
</dbReference>
<dbReference type="EMBL" id="JBHSNO010000015">
    <property type="protein sequence ID" value="MFC5591203.1"/>
    <property type="molecule type" value="Genomic_DNA"/>
</dbReference>
<evidence type="ECO:0000313" key="3">
    <source>
        <dbReference type="Proteomes" id="UP001596109"/>
    </source>
</evidence>
<dbReference type="InterPro" id="IPR035930">
    <property type="entry name" value="FomD-like_sf"/>
</dbReference>
<dbReference type="SUPFAM" id="SSF159234">
    <property type="entry name" value="FomD-like"/>
    <property type="match status" value="1"/>
</dbReference>
<organism evidence="2 3">
    <name type="scientific">Sporosarcina soli</name>
    <dbReference type="NCBI Taxonomy" id="334736"/>
    <lineage>
        <taxon>Bacteria</taxon>
        <taxon>Bacillati</taxon>
        <taxon>Bacillota</taxon>
        <taxon>Bacilli</taxon>
        <taxon>Bacillales</taxon>
        <taxon>Caryophanaceae</taxon>
        <taxon>Sporosarcina</taxon>
    </lineage>
</organism>
<evidence type="ECO:0000259" key="1">
    <source>
        <dbReference type="Pfam" id="PF04167"/>
    </source>
</evidence>
<name>A0ABW0TQV7_9BACL</name>
<dbReference type="PANTHER" id="PTHR41271:SF1">
    <property type="entry name" value="DUF402 DOMAIN-CONTAINING PROTEIN"/>
    <property type="match status" value="1"/>
</dbReference>
<protein>
    <submittedName>
        <fullName evidence="2">DUF402 domain-containing protein</fullName>
    </submittedName>
</protein>
<dbReference type="Proteomes" id="UP001596109">
    <property type="component" value="Unassembled WGS sequence"/>
</dbReference>
<reference evidence="3" key="1">
    <citation type="journal article" date="2019" name="Int. J. Syst. Evol. Microbiol.">
        <title>The Global Catalogue of Microorganisms (GCM) 10K type strain sequencing project: providing services to taxonomists for standard genome sequencing and annotation.</title>
        <authorList>
            <consortium name="The Broad Institute Genomics Platform"/>
            <consortium name="The Broad Institute Genome Sequencing Center for Infectious Disease"/>
            <person name="Wu L."/>
            <person name="Ma J."/>
        </authorList>
    </citation>
    <scope>NUCLEOTIDE SEQUENCE [LARGE SCALE GENOMIC DNA]</scope>
    <source>
        <strain evidence="3">CGMCC 4.1434</strain>
    </source>
</reference>
<dbReference type="PANTHER" id="PTHR41271">
    <property type="entry name" value="DUF402 DOMAIN-CONTAINING PROTEIN"/>
    <property type="match status" value="1"/>
</dbReference>
<comment type="caution">
    <text evidence="2">The sequence shown here is derived from an EMBL/GenBank/DDBJ whole genome shotgun (WGS) entry which is preliminary data.</text>
</comment>
<dbReference type="RefSeq" id="WP_381438690.1">
    <property type="nucleotide sequence ID" value="NZ_JBHSNO010000015.1"/>
</dbReference>
<gene>
    <name evidence="2" type="ORF">ACFPRA_20180</name>
</gene>
<evidence type="ECO:0000313" key="2">
    <source>
        <dbReference type="EMBL" id="MFC5591203.1"/>
    </source>
</evidence>
<keyword evidence="3" id="KW-1185">Reference proteome</keyword>
<dbReference type="Pfam" id="PF04167">
    <property type="entry name" value="DUF402"/>
    <property type="match status" value="1"/>
</dbReference>